<proteinExistence type="predicted"/>
<organism evidence="1 2">
    <name type="scientific">Acaulospora morrowiae</name>
    <dbReference type="NCBI Taxonomy" id="94023"/>
    <lineage>
        <taxon>Eukaryota</taxon>
        <taxon>Fungi</taxon>
        <taxon>Fungi incertae sedis</taxon>
        <taxon>Mucoromycota</taxon>
        <taxon>Glomeromycotina</taxon>
        <taxon>Glomeromycetes</taxon>
        <taxon>Diversisporales</taxon>
        <taxon>Acaulosporaceae</taxon>
        <taxon>Acaulospora</taxon>
    </lineage>
</organism>
<reference evidence="1" key="1">
    <citation type="submission" date="2021-06" db="EMBL/GenBank/DDBJ databases">
        <authorList>
            <person name="Kallberg Y."/>
            <person name="Tangrot J."/>
            <person name="Rosling A."/>
        </authorList>
    </citation>
    <scope>NUCLEOTIDE SEQUENCE</scope>
    <source>
        <strain evidence="1">CL551</strain>
    </source>
</reference>
<accession>A0A9N9FW43</accession>
<dbReference type="Proteomes" id="UP000789342">
    <property type="component" value="Unassembled WGS sequence"/>
</dbReference>
<gene>
    <name evidence="1" type="ORF">AMORRO_LOCUS6045</name>
</gene>
<keyword evidence="2" id="KW-1185">Reference proteome</keyword>
<evidence type="ECO:0000313" key="1">
    <source>
        <dbReference type="EMBL" id="CAG8561610.1"/>
    </source>
</evidence>
<protein>
    <submittedName>
        <fullName evidence="1">11520_t:CDS:1</fullName>
    </submittedName>
</protein>
<feature type="non-terminal residue" evidence="1">
    <location>
        <position position="1"/>
    </location>
</feature>
<dbReference type="AlphaFoldDB" id="A0A9N9FW43"/>
<sequence>VTPGNDWMIFAFFPILNTNSRLISYNLQWTEPKNPKVLLREAQKREVIQEKNATRQFRALTKHANTMLTVR</sequence>
<dbReference type="OrthoDB" id="10287565at2759"/>
<name>A0A9N9FW43_9GLOM</name>
<evidence type="ECO:0000313" key="2">
    <source>
        <dbReference type="Proteomes" id="UP000789342"/>
    </source>
</evidence>
<feature type="non-terminal residue" evidence="1">
    <location>
        <position position="71"/>
    </location>
</feature>
<comment type="caution">
    <text evidence="1">The sequence shown here is derived from an EMBL/GenBank/DDBJ whole genome shotgun (WGS) entry which is preliminary data.</text>
</comment>
<dbReference type="EMBL" id="CAJVPV010003868">
    <property type="protein sequence ID" value="CAG8561610.1"/>
    <property type="molecule type" value="Genomic_DNA"/>
</dbReference>